<dbReference type="RefSeq" id="WP_132075736.1">
    <property type="nucleotide sequence ID" value="NZ_DAIMLW010000012.1"/>
</dbReference>
<keyword evidence="7" id="KW-0479">Metal-binding</keyword>
<evidence type="ECO:0000313" key="10">
    <source>
        <dbReference type="Proteomes" id="UP000295063"/>
    </source>
</evidence>
<accession>A0A4R1Q0Y5</accession>
<dbReference type="Proteomes" id="UP000295063">
    <property type="component" value="Unassembled WGS sequence"/>
</dbReference>
<feature type="transmembrane region" description="Helical" evidence="8">
    <location>
        <begin position="125"/>
        <end position="142"/>
    </location>
</feature>
<evidence type="ECO:0000256" key="7">
    <source>
        <dbReference type="PIRSR" id="PIRSR604254-1"/>
    </source>
</evidence>
<feature type="transmembrane region" description="Helical" evidence="8">
    <location>
        <begin position="7"/>
        <end position="27"/>
    </location>
</feature>
<comment type="subcellular location">
    <subcellularLocation>
        <location evidence="1">Cell membrane</location>
        <topology evidence="1">Multi-pass membrane protein</topology>
    </subcellularLocation>
</comment>
<dbReference type="PANTHER" id="PTHR20855">
    <property type="entry name" value="ADIPOR/PROGESTIN RECEPTOR-RELATED"/>
    <property type="match status" value="1"/>
</dbReference>
<feature type="transmembrane region" description="Helical" evidence="8">
    <location>
        <begin position="75"/>
        <end position="93"/>
    </location>
</feature>
<evidence type="ECO:0000256" key="8">
    <source>
        <dbReference type="SAM" id="Phobius"/>
    </source>
</evidence>
<feature type="binding site" evidence="7">
    <location>
        <position position="184"/>
    </location>
    <ligand>
        <name>Zn(2+)</name>
        <dbReference type="ChEBI" id="CHEBI:29105"/>
    </ligand>
</feature>
<dbReference type="AlphaFoldDB" id="A0A4R1Q0Y5"/>
<reference evidence="9 10" key="1">
    <citation type="submission" date="2019-03" db="EMBL/GenBank/DDBJ databases">
        <title>Genomic Encyclopedia of Type Strains, Phase IV (KMG-IV): sequencing the most valuable type-strain genomes for metagenomic binning, comparative biology and taxonomic classification.</title>
        <authorList>
            <person name="Goeker M."/>
        </authorList>
    </citation>
    <scope>NUCLEOTIDE SEQUENCE [LARGE SCALE GENOMIC DNA]</scope>
    <source>
        <strain evidence="9 10">DSM 15969</strain>
    </source>
</reference>
<dbReference type="InterPro" id="IPR005744">
    <property type="entry name" value="Hy-lIII"/>
</dbReference>
<gene>
    <name evidence="9" type="ORF">EV210_102266</name>
</gene>
<feature type="transmembrane region" description="Helical" evidence="8">
    <location>
        <begin position="185"/>
        <end position="203"/>
    </location>
</feature>
<evidence type="ECO:0000313" key="9">
    <source>
        <dbReference type="EMBL" id="TCL39351.1"/>
    </source>
</evidence>
<keyword evidence="5 8" id="KW-1133">Transmembrane helix</keyword>
<comment type="caution">
    <text evidence="9">The sequence shown here is derived from an EMBL/GenBank/DDBJ whole genome shotgun (WGS) entry which is preliminary data.</text>
</comment>
<keyword evidence="4 8" id="KW-0812">Transmembrane</keyword>
<proteinExistence type="inferred from homology"/>
<feature type="transmembrane region" description="Helical" evidence="8">
    <location>
        <begin position="154"/>
        <end position="173"/>
    </location>
</feature>
<dbReference type="GO" id="GO:0046872">
    <property type="term" value="F:metal ion binding"/>
    <property type="evidence" value="ECO:0007669"/>
    <property type="project" value="UniProtKB-KW"/>
</dbReference>
<comment type="similarity">
    <text evidence="2">Belongs to the UPF0073 (Hly-III) family.</text>
</comment>
<dbReference type="GO" id="GO:0005886">
    <property type="term" value="C:plasma membrane"/>
    <property type="evidence" value="ECO:0007669"/>
    <property type="project" value="UniProtKB-SubCell"/>
</dbReference>
<dbReference type="NCBIfam" id="TIGR01065">
    <property type="entry name" value="hlyIII"/>
    <property type="match status" value="1"/>
</dbReference>
<dbReference type="InterPro" id="IPR004254">
    <property type="entry name" value="AdipoR/HlyIII-related"/>
</dbReference>
<sequence>MEEIMNAVTHGVGAIFALAGLITLIVSSYLHGTVWHIVSFSIYGTSLVLLYLASTLYHSFTSERLKHIFKIFDHAAIYLLIAGTYTPFTLVLLHGTLGWTVFGVVWSLAGIGVILKIFFVKRFNLLSTFCYIAMGWFIVVFIKPLAAALPAAGMYWLIAGGLFYTVGAVFYLWRKLPYNHMVWHLFVIAGSAAHFITVFYYVLPLPVGGS</sequence>
<keyword evidence="7" id="KW-0862">Zinc</keyword>
<evidence type="ECO:0000256" key="2">
    <source>
        <dbReference type="ARBA" id="ARBA00008488"/>
    </source>
</evidence>
<feature type="binding site" evidence="7">
    <location>
        <position position="180"/>
    </location>
    <ligand>
        <name>Zn(2+)</name>
        <dbReference type="ChEBI" id="CHEBI:29105"/>
    </ligand>
</feature>
<evidence type="ECO:0000256" key="1">
    <source>
        <dbReference type="ARBA" id="ARBA00004651"/>
    </source>
</evidence>
<name>A0A4R1Q0Y5_9FIRM</name>
<evidence type="ECO:0000256" key="4">
    <source>
        <dbReference type="ARBA" id="ARBA00022692"/>
    </source>
</evidence>
<dbReference type="Pfam" id="PF03006">
    <property type="entry name" value="HlyIII"/>
    <property type="match status" value="1"/>
</dbReference>
<keyword evidence="10" id="KW-1185">Reference proteome</keyword>
<dbReference type="EMBL" id="SLUI01000002">
    <property type="protein sequence ID" value="TCL39351.1"/>
    <property type="molecule type" value="Genomic_DNA"/>
</dbReference>
<keyword evidence="6 8" id="KW-0472">Membrane</keyword>
<dbReference type="PANTHER" id="PTHR20855:SF3">
    <property type="entry name" value="LD03007P"/>
    <property type="match status" value="1"/>
</dbReference>
<feature type="transmembrane region" description="Helical" evidence="8">
    <location>
        <begin position="33"/>
        <end position="54"/>
    </location>
</feature>
<organism evidence="9 10">
    <name type="scientific">Anaerospora hongkongensis</name>
    <dbReference type="NCBI Taxonomy" id="244830"/>
    <lineage>
        <taxon>Bacteria</taxon>
        <taxon>Bacillati</taxon>
        <taxon>Bacillota</taxon>
        <taxon>Negativicutes</taxon>
        <taxon>Selenomonadales</taxon>
        <taxon>Sporomusaceae</taxon>
        <taxon>Anaerospora</taxon>
    </lineage>
</organism>
<feature type="transmembrane region" description="Helical" evidence="8">
    <location>
        <begin position="99"/>
        <end position="118"/>
    </location>
</feature>
<dbReference type="GO" id="GO:0140911">
    <property type="term" value="F:pore-forming activity"/>
    <property type="evidence" value="ECO:0007669"/>
    <property type="project" value="InterPro"/>
</dbReference>
<evidence type="ECO:0000256" key="5">
    <source>
        <dbReference type="ARBA" id="ARBA00022989"/>
    </source>
</evidence>
<evidence type="ECO:0000256" key="3">
    <source>
        <dbReference type="ARBA" id="ARBA00022475"/>
    </source>
</evidence>
<feature type="binding site" evidence="7">
    <location>
        <position position="58"/>
    </location>
    <ligand>
        <name>Zn(2+)</name>
        <dbReference type="ChEBI" id="CHEBI:29105"/>
    </ligand>
</feature>
<dbReference type="OrthoDB" id="9813689at2"/>
<protein>
    <submittedName>
        <fullName evidence="9">Hemolysin III</fullName>
    </submittedName>
</protein>
<evidence type="ECO:0000256" key="6">
    <source>
        <dbReference type="ARBA" id="ARBA00023136"/>
    </source>
</evidence>
<keyword evidence="3" id="KW-1003">Cell membrane</keyword>